<sequence>MQEGREEKLSSGGHTCKEASRVYAVIETHMLGVSSEGHTLTRNNTPPAKGWKGRHMPFSREITKILLIPGEGELAYSVARGRRITSPRGMPNRVLSEARRRTAEGTKTIQYRCCTLTLNTTVGVDRHYKMWRRKERRLVKRWDVVMITTVYIHLWNWKRK</sequence>
<dbReference type="AlphaFoldDB" id="A0AAV3P9U1"/>
<name>A0AAV3P9U1_LITER</name>
<gene>
    <name evidence="1" type="ORF">LIER_07873</name>
</gene>
<accession>A0AAV3P9U1</accession>
<organism evidence="1 2">
    <name type="scientific">Lithospermum erythrorhizon</name>
    <name type="common">Purple gromwell</name>
    <name type="synonym">Lithospermum officinale var. erythrorhizon</name>
    <dbReference type="NCBI Taxonomy" id="34254"/>
    <lineage>
        <taxon>Eukaryota</taxon>
        <taxon>Viridiplantae</taxon>
        <taxon>Streptophyta</taxon>
        <taxon>Embryophyta</taxon>
        <taxon>Tracheophyta</taxon>
        <taxon>Spermatophyta</taxon>
        <taxon>Magnoliopsida</taxon>
        <taxon>eudicotyledons</taxon>
        <taxon>Gunneridae</taxon>
        <taxon>Pentapetalae</taxon>
        <taxon>asterids</taxon>
        <taxon>lamiids</taxon>
        <taxon>Boraginales</taxon>
        <taxon>Boraginaceae</taxon>
        <taxon>Boraginoideae</taxon>
        <taxon>Lithospermeae</taxon>
        <taxon>Lithospermum</taxon>
    </lineage>
</organism>
<proteinExistence type="predicted"/>
<dbReference type="EMBL" id="BAABME010001236">
    <property type="protein sequence ID" value="GAA0148424.1"/>
    <property type="molecule type" value="Genomic_DNA"/>
</dbReference>
<protein>
    <submittedName>
        <fullName evidence="1">Uncharacterized protein</fullName>
    </submittedName>
</protein>
<comment type="caution">
    <text evidence="1">The sequence shown here is derived from an EMBL/GenBank/DDBJ whole genome shotgun (WGS) entry which is preliminary data.</text>
</comment>
<reference evidence="1 2" key="1">
    <citation type="submission" date="2024-01" db="EMBL/GenBank/DDBJ databases">
        <title>The complete chloroplast genome sequence of Lithospermum erythrorhizon: insights into the phylogenetic relationship among Boraginaceae species and the maternal lineages of purple gromwells.</title>
        <authorList>
            <person name="Okada T."/>
            <person name="Watanabe K."/>
        </authorList>
    </citation>
    <scope>NUCLEOTIDE SEQUENCE [LARGE SCALE GENOMIC DNA]</scope>
</reference>
<evidence type="ECO:0000313" key="1">
    <source>
        <dbReference type="EMBL" id="GAA0148424.1"/>
    </source>
</evidence>
<dbReference type="Proteomes" id="UP001454036">
    <property type="component" value="Unassembled WGS sequence"/>
</dbReference>
<keyword evidence="2" id="KW-1185">Reference proteome</keyword>
<evidence type="ECO:0000313" key="2">
    <source>
        <dbReference type="Proteomes" id="UP001454036"/>
    </source>
</evidence>